<dbReference type="AlphaFoldDB" id="Q849T2"/>
<dbReference type="EMBL" id="AF542616">
    <property type="protein sequence ID" value="AAO49682.1"/>
    <property type="molecule type" value="Genomic_DNA"/>
</dbReference>
<dbReference type="InterPro" id="IPR007655">
    <property type="entry name" value="Slam_C"/>
</dbReference>
<feature type="domain" description="Surface lipoprotein assembly modifier C-terminal" evidence="1">
    <location>
        <begin position="132"/>
        <end position="422"/>
    </location>
</feature>
<evidence type="ECO:0000313" key="2">
    <source>
        <dbReference type="EMBL" id="AAO49682.1"/>
    </source>
</evidence>
<accession>Q849T2</accession>
<sequence length="422" mass="49841">MLFIQIMKNIIVFLSLCLISSNIYSETRAINYNSSDIKQNPAIIEMLLLDAIDEDNINGIESLLIDYQRLHNARLDLIAIAKFKIGQYQFNNYQNNKSLKNFQLAKLIFNFPPLHFYIIEQYLSVLKARESWQFSLGGNYLQTKNVNNTSNERHIENTGFVKNEDMLPQSAHGFAYYFDAQKNWNIAGSHYLHFANNLYGKNYWNNHNYDEITNRTYLGYQYQNAKYKLVLKPFYERQWLGGHRYNWANGARAEYSLNLSKNWQISTALELSQLRYFTQADRNGTIKLASVTFIWQPSDKGYYYLGSDFIRETTRIKQYSNDMKALRLGWRQNWGYAIASQINGSIALKQYKDFASLGGILPLNKIRRDKIYSLNLTLWKQDWQYLGFTPKVQFRWKKQESNLPSMFSYSEKYVQMLVEKDF</sequence>
<proteinExistence type="predicted"/>
<reference evidence="2" key="1">
    <citation type="journal article" date="2003" name="Infect. Immun.">
        <title>Position-based scanning for comparative genomics and identification of genetic islands in Haemophilus influenzae type b.</title>
        <authorList>
            <person name="Bergman N.H."/>
            <person name="Akerley B.J."/>
        </authorList>
    </citation>
    <scope>NUCLEOTIDE SEQUENCE</scope>
</reference>
<dbReference type="RefSeq" id="WP_230306185.1">
    <property type="nucleotide sequence ID" value="NZ_FFIJ01000003.1"/>
</dbReference>
<name>Q849T2_HAEIF</name>
<protein>
    <submittedName>
        <fullName evidence="2">Eag0011</fullName>
    </submittedName>
</protein>
<dbReference type="Pfam" id="PF04575">
    <property type="entry name" value="SlipAM"/>
    <property type="match status" value="1"/>
</dbReference>
<organism evidence="2">
    <name type="scientific">Haemophilus influenzae</name>
    <dbReference type="NCBI Taxonomy" id="727"/>
    <lineage>
        <taxon>Bacteria</taxon>
        <taxon>Pseudomonadati</taxon>
        <taxon>Pseudomonadota</taxon>
        <taxon>Gammaproteobacteria</taxon>
        <taxon>Pasteurellales</taxon>
        <taxon>Pasteurellaceae</taxon>
        <taxon>Haemophilus</taxon>
    </lineage>
</organism>
<evidence type="ECO:0000259" key="1">
    <source>
        <dbReference type="Pfam" id="PF04575"/>
    </source>
</evidence>